<reference evidence="2 3" key="1">
    <citation type="submission" date="2017-07" db="EMBL/GenBank/DDBJ databases">
        <title>Paenibacillus herberti R33 genome sequencing and assembly.</title>
        <authorList>
            <person name="Su W."/>
        </authorList>
    </citation>
    <scope>NUCLEOTIDE SEQUENCE [LARGE SCALE GENOMIC DNA]</scope>
    <source>
        <strain evidence="2 3">R33</strain>
    </source>
</reference>
<dbReference type="InterPro" id="IPR012854">
    <property type="entry name" value="Cu_amine_oxidase-like_N"/>
</dbReference>
<dbReference type="PROSITE" id="PS51257">
    <property type="entry name" value="PROKAR_LIPOPROTEIN"/>
    <property type="match status" value="1"/>
</dbReference>
<dbReference type="InterPro" id="IPR036582">
    <property type="entry name" value="Mao_N_sf"/>
</dbReference>
<proteinExistence type="predicted"/>
<feature type="domain" description="Copper amine oxidase-like N-terminal" evidence="1">
    <location>
        <begin position="435"/>
        <end position="523"/>
    </location>
</feature>
<evidence type="ECO:0000313" key="3">
    <source>
        <dbReference type="Proteomes" id="UP000215145"/>
    </source>
</evidence>
<organism evidence="2 3">
    <name type="scientific">Paenibacillus herberti</name>
    <dbReference type="NCBI Taxonomy" id="1619309"/>
    <lineage>
        <taxon>Bacteria</taxon>
        <taxon>Bacillati</taxon>
        <taxon>Bacillota</taxon>
        <taxon>Bacilli</taxon>
        <taxon>Bacillales</taxon>
        <taxon>Paenibacillaceae</taxon>
        <taxon>Paenibacillus</taxon>
    </lineage>
</organism>
<name>A0A229NTC5_9BACL</name>
<accession>A0A229NTC5</accession>
<dbReference type="Proteomes" id="UP000215145">
    <property type="component" value="Unassembled WGS sequence"/>
</dbReference>
<evidence type="ECO:0000313" key="2">
    <source>
        <dbReference type="EMBL" id="OXM13084.1"/>
    </source>
</evidence>
<sequence>MKGKFRLGISMLCLLMVVAAGCQSVGGLELNSMISKALKAETKESRGSIALNVDFAPEAYEGMTDRERQQMDLLRDLRLRIDSAKVESATRSSVNGALLIGGKGIGFSIQQDELKAVMRVDGLKRPIVLSLDEASLLNLGSDVASGASLEDLASEASELVVSGETPAATAEQQAQFGRKLVDRVGGYLISNLPNASGLDVKPVSEDVYGGGKAMWQVDAGWNGMEMFDWAHAYVKALLADSQGLNAMLDGLFEALQEHPEMNALNEDGEPLQDGDKESFIADGNETLNEILQDAAESMQEVREEGGLEEMFTPASALKVHLMLDGSLDIRKLDASLTWQPGPAMAEEDEFPIRSVSLRVQMDSWNVDGPVRADRPEVASDSWDLTRWMESGPSRLLRDFDKNSDAYKLLKNELQAGKQSAVFYSDGYQSLISMPSGQTLVPLRSLTSSLDASVTYDGARKKWKIYDEAKGNTIWIATGSKVAYVGGVKSQLSFPPTVVDGTLFVPARDFAKLLKASVSVEKDSYYYSVEIAREVG</sequence>
<dbReference type="AlphaFoldDB" id="A0A229NTC5"/>
<dbReference type="RefSeq" id="WP_089526757.1">
    <property type="nucleotide sequence ID" value="NZ_NMUQ01000004.1"/>
</dbReference>
<protein>
    <recommendedName>
        <fullName evidence="1">Copper amine oxidase-like N-terminal domain-containing protein</fullName>
    </recommendedName>
</protein>
<gene>
    <name evidence="2" type="ORF">CGZ75_23175</name>
</gene>
<keyword evidence="3" id="KW-1185">Reference proteome</keyword>
<evidence type="ECO:0000259" key="1">
    <source>
        <dbReference type="Pfam" id="PF07833"/>
    </source>
</evidence>
<dbReference type="Pfam" id="PF07833">
    <property type="entry name" value="Cu_amine_oxidN1"/>
    <property type="match status" value="1"/>
</dbReference>
<dbReference type="EMBL" id="NMUQ01000004">
    <property type="protein sequence ID" value="OXM13084.1"/>
    <property type="molecule type" value="Genomic_DNA"/>
</dbReference>
<dbReference type="SUPFAM" id="SSF55383">
    <property type="entry name" value="Copper amine oxidase, domain N"/>
    <property type="match status" value="1"/>
</dbReference>
<dbReference type="Gene3D" id="3.30.457.10">
    <property type="entry name" value="Copper amine oxidase-like, N-terminal domain"/>
    <property type="match status" value="1"/>
</dbReference>
<dbReference type="OrthoDB" id="2811497at2"/>
<comment type="caution">
    <text evidence="2">The sequence shown here is derived from an EMBL/GenBank/DDBJ whole genome shotgun (WGS) entry which is preliminary data.</text>
</comment>